<keyword evidence="3" id="KW-0227">DNA damage</keyword>
<dbReference type="Gene3D" id="3.90.1680.10">
    <property type="entry name" value="SOS response associated peptidase-like"/>
    <property type="match status" value="1"/>
</dbReference>
<evidence type="ECO:0000256" key="1">
    <source>
        <dbReference type="ARBA" id="ARBA00008136"/>
    </source>
</evidence>
<dbReference type="GO" id="GO:0003697">
    <property type="term" value="F:single-stranded DNA binding"/>
    <property type="evidence" value="ECO:0007669"/>
    <property type="project" value="InterPro"/>
</dbReference>
<evidence type="ECO:0000313" key="10">
    <source>
        <dbReference type="Proteomes" id="UP001139226"/>
    </source>
</evidence>
<keyword evidence="2 8" id="KW-0645">Protease</keyword>
<evidence type="ECO:0000256" key="2">
    <source>
        <dbReference type="ARBA" id="ARBA00022670"/>
    </source>
</evidence>
<dbReference type="PANTHER" id="PTHR13604:SF0">
    <property type="entry name" value="ABASIC SITE PROCESSING PROTEIN HMCES"/>
    <property type="match status" value="1"/>
</dbReference>
<evidence type="ECO:0000256" key="8">
    <source>
        <dbReference type="RuleBase" id="RU364100"/>
    </source>
</evidence>
<sequence>MCYQKSLNQSQDNLTRYMDKPPVQEDIFSPYFLNDGFAHDRVYIIPMDEPRHWYPASWGLVPSYTNREEFYKNRKYNTLNARDDKVFDSRLYSKPIREGRCLIFADGFFEPHHSGKESQPYFCYLDDSENYKIRSIFTFAGIFTKDENGDYSTSLITVEANPLFEKVHNKAKRMPLVLDRKFENEWITESQPEGIIKDIMTEGFTSKSFTAHPVMNYRLKKNRETKNTEKVIEPAEALDKNLSI</sequence>
<dbReference type="PANTHER" id="PTHR13604">
    <property type="entry name" value="DC12-RELATED"/>
    <property type="match status" value="1"/>
</dbReference>
<dbReference type="InterPro" id="IPR036590">
    <property type="entry name" value="SRAP-like"/>
</dbReference>
<proteinExistence type="inferred from homology"/>
<dbReference type="GO" id="GO:0106300">
    <property type="term" value="P:protein-DNA covalent cross-linking repair"/>
    <property type="evidence" value="ECO:0007669"/>
    <property type="project" value="InterPro"/>
</dbReference>
<organism evidence="9 10">
    <name type="scientific">Christiangramia lutea</name>
    <dbReference type="NCBI Taxonomy" id="1607951"/>
    <lineage>
        <taxon>Bacteria</taxon>
        <taxon>Pseudomonadati</taxon>
        <taxon>Bacteroidota</taxon>
        <taxon>Flavobacteriia</taxon>
        <taxon>Flavobacteriales</taxon>
        <taxon>Flavobacteriaceae</taxon>
        <taxon>Christiangramia</taxon>
    </lineage>
</organism>
<reference evidence="9" key="1">
    <citation type="submission" date="2022-03" db="EMBL/GenBank/DDBJ databases">
        <title>Gramella crocea sp. nov., isolated from activated sludge of a seafood processing plant.</title>
        <authorList>
            <person name="Zhang X."/>
        </authorList>
    </citation>
    <scope>NUCLEOTIDE SEQUENCE</scope>
    <source>
        <strain evidence="9">YJ019</strain>
    </source>
</reference>
<keyword evidence="10" id="KW-1185">Reference proteome</keyword>
<gene>
    <name evidence="9" type="ORF">ML462_10605</name>
</gene>
<dbReference type="SUPFAM" id="SSF143081">
    <property type="entry name" value="BB1717-like"/>
    <property type="match status" value="1"/>
</dbReference>
<protein>
    <recommendedName>
        <fullName evidence="8">Abasic site processing protein</fullName>
        <ecNumber evidence="8">3.4.-.-</ecNumber>
    </recommendedName>
</protein>
<keyword evidence="4 8" id="KW-0378">Hydrolase</keyword>
<evidence type="ECO:0000256" key="5">
    <source>
        <dbReference type="ARBA" id="ARBA00023124"/>
    </source>
</evidence>
<evidence type="ECO:0000256" key="3">
    <source>
        <dbReference type="ARBA" id="ARBA00022763"/>
    </source>
</evidence>
<keyword evidence="7" id="KW-0456">Lyase</keyword>
<comment type="similarity">
    <text evidence="1 8">Belongs to the SOS response-associated peptidase family.</text>
</comment>
<dbReference type="GO" id="GO:0008233">
    <property type="term" value="F:peptidase activity"/>
    <property type="evidence" value="ECO:0007669"/>
    <property type="project" value="UniProtKB-KW"/>
</dbReference>
<name>A0A9X1V3M9_9FLAO</name>
<dbReference type="EMBL" id="JAKVTV010000003">
    <property type="protein sequence ID" value="MCH4823620.1"/>
    <property type="molecule type" value="Genomic_DNA"/>
</dbReference>
<evidence type="ECO:0000256" key="6">
    <source>
        <dbReference type="ARBA" id="ARBA00023125"/>
    </source>
</evidence>
<dbReference type="Proteomes" id="UP001139226">
    <property type="component" value="Unassembled WGS sequence"/>
</dbReference>
<evidence type="ECO:0000313" key="9">
    <source>
        <dbReference type="EMBL" id="MCH4823620.1"/>
    </source>
</evidence>
<dbReference type="AlphaFoldDB" id="A0A9X1V3M9"/>
<dbReference type="Pfam" id="PF02586">
    <property type="entry name" value="SRAP"/>
    <property type="match status" value="1"/>
</dbReference>
<dbReference type="RefSeq" id="WP_240713789.1">
    <property type="nucleotide sequence ID" value="NZ_JAKVTV010000003.1"/>
</dbReference>
<evidence type="ECO:0000256" key="7">
    <source>
        <dbReference type="ARBA" id="ARBA00023239"/>
    </source>
</evidence>
<dbReference type="InterPro" id="IPR003738">
    <property type="entry name" value="SRAP"/>
</dbReference>
<accession>A0A9X1V3M9</accession>
<comment type="caution">
    <text evidence="9">The sequence shown here is derived from an EMBL/GenBank/DDBJ whole genome shotgun (WGS) entry which is preliminary data.</text>
</comment>
<keyword evidence="6" id="KW-0238">DNA-binding</keyword>
<keyword evidence="5" id="KW-0190">Covalent protein-DNA linkage</keyword>
<dbReference type="GO" id="GO:0016829">
    <property type="term" value="F:lyase activity"/>
    <property type="evidence" value="ECO:0007669"/>
    <property type="project" value="UniProtKB-KW"/>
</dbReference>
<evidence type="ECO:0000256" key="4">
    <source>
        <dbReference type="ARBA" id="ARBA00022801"/>
    </source>
</evidence>
<dbReference type="GO" id="GO:0006508">
    <property type="term" value="P:proteolysis"/>
    <property type="evidence" value="ECO:0007669"/>
    <property type="project" value="UniProtKB-KW"/>
</dbReference>
<dbReference type="EC" id="3.4.-.-" evidence="8"/>